<feature type="domain" description="AB hydrolase-1" evidence="3">
    <location>
        <begin position="66"/>
        <end position="302"/>
    </location>
</feature>
<proteinExistence type="inferred from homology"/>
<dbReference type="GO" id="GO:0052689">
    <property type="term" value="F:carboxylic ester hydrolase activity"/>
    <property type="evidence" value="ECO:0007669"/>
    <property type="project" value="TreeGrafter"/>
</dbReference>
<dbReference type="EMBL" id="NAJL01000009">
    <property type="protein sequence ID" value="TKA31130.1"/>
    <property type="molecule type" value="Genomic_DNA"/>
</dbReference>
<accession>A0A4U0U7C0</accession>
<evidence type="ECO:0000313" key="5">
    <source>
        <dbReference type="Proteomes" id="UP000308549"/>
    </source>
</evidence>
<organism evidence="4 5">
    <name type="scientific">Salinomyces thailandicus</name>
    <dbReference type="NCBI Taxonomy" id="706561"/>
    <lineage>
        <taxon>Eukaryota</taxon>
        <taxon>Fungi</taxon>
        <taxon>Dikarya</taxon>
        <taxon>Ascomycota</taxon>
        <taxon>Pezizomycotina</taxon>
        <taxon>Dothideomycetes</taxon>
        <taxon>Dothideomycetidae</taxon>
        <taxon>Mycosphaerellales</taxon>
        <taxon>Teratosphaeriaceae</taxon>
        <taxon>Salinomyces</taxon>
    </lineage>
</organism>
<comment type="similarity">
    <text evidence="1">Belongs to the AB hydrolase superfamily.</text>
</comment>
<dbReference type="InterPro" id="IPR000073">
    <property type="entry name" value="AB_hydrolase_1"/>
</dbReference>
<dbReference type="Gene3D" id="3.40.50.1820">
    <property type="entry name" value="alpha/beta hydrolase"/>
    <property type="match status" value="1"/>
</dbReference>
<keyword evidence="2" id="KW-0378">Hydrolase</keyword>
<protein>
    <recommendedName>
        <fullName evidence="3">AB hydrolase-1 domain-containing protein</fullName>
    </recommendedName>
</protein>
<evidence type="ECO:0000256" key="1">
    <source>
        <dbReference type="ARBA" id="ARBA00008645"/>
    </source>
</evidence>
<sequence length="317" mass="35928">MLSRRAVLFRHLSLSKSSPRTFNTTIATRRPFSTTELPNGIKLAYDLHEPPTTDWDPSRTSHNAPPPIVFLHGLFGSKKNNRSMSKVFARDLQRPVYALDLRNHGDSSHHPQHDYTALAEDVEHFLRAHELQAPILIGHSMGAKTVMTVALRQRVALGALIPVDNAPVDAALKSDFGQYVRGMRQIQDAQVQKQSDADIILQAYESALPIRQFLLANLYRDTHDGVQKWRIPLKYLANALDKMGDFPFRDPEEARYEGPTLVVRGTKSHYVADEMLPIIGRFFPSFQAVDIEAGHWVVSEKPEEFRKAVVEFLQDKD</sequence>
<dbReference type="PANTHER" id="PTHR46118">
    <property type="entry name" value="PROTEIN ABHD11"/>
    <property type="match status" value="1"/>
</dbReference>
<name>A0A4U0U7C0_9PEZI</name>
<keyword evidence="5" id="KW-1185">Reference proteome</keyword>
<comment type="caution">
    <text evidence="4">The sequence shown here is derived from an EMBL/GenBank/DDBJ whole genome shotgun (WGS) entry which is preliminary data.</text>
</comment>
<dbReference type="SUPFAM" id="SSF53474">
    <property type="entry name" value="alpha/beta-Hydrolases"/>
    <property type="match status" value="1"/>
</dbReference>
<dbReference type="GO" id="GO:0005739">
    <property type="term" value="C:mitochondrion"/>
    <property type="evidence" value="ECO:0007669"/>
    <property type="project" value="TreeGrafter"/>
</dbReference>
<dbReference type="Pfam" id="PF00561">
    <property type="entry name" value="Abhydrolase_1"/>
    <property type="match status" value="1"/>
</dbReference>
<dbReference type="FunFam" id="3.40.50.1820:FF:000039">
    <property type="entry name" value="Esterase ybfF"/>
    <property type="match status" value="1"/>
</dbReference>
<reference evidence="4 5" key="1">
    <citation type="submission" date="2017-03" db="EMBL/GenBank/DDBJ databases">
        <title>Genomes of endolithic fungi from Antarctica.</title>
        <authorList>
            <person name="Coleine C."/>
            <person name="Masonjones S."/>
            <person name="Stajich J.E."/>
        </authorList>
    </citation>
    <scope>NUCLEOTIDE SEQUENCE [LARGE SCALE GENOMIC DNA]</scope>
    <source>
        <strain evidence="4 5">CCFEE 6315</strain>
    </source>
</reference>
<dbReference type="InterPro" id="IPR029058">
    <property type="entry name" value="AB_hydrolase_fold"/>
</dbReference>
<dbReference type="PANTHER" id="PTHR46118:SF4">
    <property type="entry name" value="PROTEIN ABHD11"/>
    <property type="match status" value="1"/>
</dbReference>
<dbReference type="Proteomes" id="UP000308549">
    <property type="component" value="Unassembled WGS sequence"/>
</dbReference>
<dbReference type="OrthoDB" id="8119704at2759"/>
<evidence type="ECO:0000259" key="3">
    <source>
        <dbReference type="Pfam" id="PF00561"/>
    </source>
</evidence>
<dbReference type="AlphaFoldDB" id="A0A4U0U7C0"/>
<gene>
    <name evidence="4" type="ORF">B0A50_02099</name>
</gene>
<evidence type="ECO:0000313" key="4">
    <source>
        <dbReference type="EMBL" id="TKA31130.1"/>
    </source>
</evidence>
<evidence type="ECO:0000256" key="2">
    <source>
        <dbReference type="ARBA" id="ARBA00022801"/>
    </source>
</evidence>